<accession>A0AAE0YPF0</accession>
<reference evidence="2" key="1">
    <citation type="journal article" date="2023" name="G3 (Bethesda)">
        <title>A reference genome for the long-term kleptoplast-retaining sea slug Elysia crispata morphotype clarki.</title>
        <authorList>
            <person name="Eastman K.E."/>
            <person name="Pendleton A.L."/>
            <person name="Shaikh M.A."/>
            <person name="Suttiyut T."/>
            <person name="Ogas R."/>
            <person name="Tomko P."/>
            <person name="Gavelis G."/>
            <person name="Widhalm J.R."/>
            <person name="Wisecaver J.H."/>
        </authorList>
    </citation>
    <scope>NUCLEOTIDE SEQUENCE</scope>
    <source>
        <strain evidence="2">ECLA1</strain>
    </source>
</reference>
<comment type="caution">
    <text evidence="2">The sequence shown here is derived from an EMBL/GenBank/DDBJ whole genome shotgun (WGS) entry which is preliminary data.</text>
</comment>
<evidence type="ECO:0000256" key="1">
    <source>
        <dbReference type="SAM" id="Coils"/>
    </source>
</evidence>
<name>A0AAE0YPF0_9GAST</name>
<dbReference type="EMBL" id="JAWDGP010005718">
    <property type="protein sequence ID" value="KAK3753171.1"/>
    <property type="molecule type" value="Genomic_DNA"/>
</dbReference>
<sequence length="120" mass="13752">MDWSPETSHAQSGLAQKLISWRGHPVLVASLVRFSLPLVSILGRESVVKYLQGQEHAATKVLALSKERISSVQQTRTETILVIAITARRLKKYCEQEMEKLQEEKREQKMTYIKIAPLHR</sequence>
<dbReference type="Proteomes" id="UP001283361">
    <property type="component" value="Unassembled WGS sequence"/>
</dbReference>
<keyword evidence="3" id="KW-1185">Reference proteome</keyword>
<feature type="coiled-coil region" evidence="1">
    <location>
        <begin position="84"/>
        <end position="111"/>
    </location>
</feature>
<protein>
    <submittedName>
        <fullName evidence="2">Uncharacterized protein</fullName>
    </submittedName>
</protein>
<gene>
    <name evidence="2" type="ORF">RRG08_024447</name>
</gene>
<proteinExistence type="predicted"/>
<dbReference type="AlphaFoldDB" id="A0AAE0YPF0"/>
<evidence type="ECO:0000313" key="3">
    <source>
        <dbReference type="Proteomes" id="UP001283361"/>
    </source>
</evidence>
<organism evidence="2 3">
    <name type="scientific">Elysia crispata</name>
    <name type="common">lettuce slug</name>
    <dbReference type="NCBI Taxonomy" id="231223"/>
    <lineage>
        <taxon>Eukaryota</taxon>
        <taxon>Metazoa</taxon>
        <taxon>Spiralia</taxon>
        <taxon>Lophotrochozoa</taxon>
        <taxon>Mollusca</taxon>
        <taxon>Gastropoda</taxon>
        <taxon>Heterobranchia</taxon>
        <taxon>Euthyneura</taxon>
        <taxon>Panpulmonata</taxon>
        <taxon>Sacoglossa</taxon>
        <taxon>Placobranchoidea</taxon>
        <taxon>Plakobranchidae</taxon>
        <taxon>Elysia</taxon>
    </lineage>
</organism>
<evidence type="ECO:0000313" key="2">
    <source>
        <dbReference type="EMBL" id="KAK3753171.1"/>
    </source>
</evidence>
<keyword evidence="1" id="KW-0175">Coiled coil</keyword>